<dbReference type="InterPro" id="IPR005302">
    <property type="entry name" value="MoCF_Sase_C"/>
</dbReference>
<evidence type="ECO:0000256" key="1">
    <source>
        <dbReference type="ARBA" id="ARBA00022737"/>
    </source>
</evidence>
<dbReference type="InterPro" id="IPR009091">
    <property type="entry name" value="RCC1/BLIP-II"/>
</dbReference>
<comment type="caution">
    <text evidence="3">The sequence shown here is derived from an EMBL/GenBank/DDBJ whole genome shotgun (WGS) entry which is preliminary data.</text>
</comment>
<name>A0A812TAD8_SYMPI</name>
<dbReference type="InterPro" id="IPR051709">
    <property type="entry name" value="Ub-ligase/GTPase-reg"/>
</dbReference>
<proteinExistence type="predicted"/>
<dbReference type="PANTHER" id="PTHR45622">
    <property type="entry name" value="UBIQUITIN-PROTEIN LIGASE E3A-RELATED"/>
    <property type="match status" value="1"/>
</dbReference>
<organism evidence="3 4">
    <name type="scientific">Symbiodinium pilosum</name>
    <name type="common">Dinoflagellate</name>
    <dbReference type="NCBI Taxonomy" id="2952"/>
    <lineage>
        <taxon>Eukaryota</taxon>
        <taxon>Sar</taxon>
        <taxon>Alveolata</taxon>
        <taxon>Dinophyceae</taxon>
        <taxon>Suessiales</taxon>
        <taxon>Symbiodiniaceae</taxon>
        <taxon>Symbiodinium</taxon>
    </lineage>
</organism>
<keyword evidence="4" id="KW-1185">Reference proteome</keyword>
<protein>
    <submittedName>
        <fullName evidence="3">MTARC1 protein</fullName>
    </submittedName>
</protein>
<dbReference type="PANTHER" id="PTHR45622:SF58">
    <property type="entry name" value="REGULATOR OF CHROMOSOME CONDENSATION DOMAIN-CONTAINING PROTEIN"/>
    <property type="match status" value="1"/>
</dbReference>
<evidence type="ECO:0000313" key="3">
    <source>
        <dbReference type="EMBL" id="CAE7517959.1"/>
    </source>
</evidence>
<dbReference type="Pfam" id="PF13540">
    <property type="entry name" value="RCC1_2"/>
    <property type="match status" value="3"/>
</dbReference>
<dbReference type="GO" id="GO:0003824">
    <property type="term" value="F:catalytic activity"/>
    <property type="evidence" value="ECO:0007669"/>
    <property type="project" value="InterPro"/>
</dbReference>
<sequence length="344" mass="36090">AVTTGYQLVCFGDNKFGQCDVPPSLGMVTAVSAGTGHTCAVTMHGSLVCFGRNSRGECDVPADLGIVWSVSAGDDHTCAIQSSGRIVCFGGRGKFRDFGQCDVPPDLGPAVSVSAGNGHTCAVKPNGQLVCWGWNCRGQCLVPEDLGPILAVSAGNAVTCAVTITHQLVCFGSNIWNECEVPETLGPVTAAASGLSHTCAVQTDGEVPYQEHDCATQVAIGVMFAEKADIAPLLVVSTASLQALAEGAGKDIPADRFRPNVILEGPIEPHAEDTWDEMRIGPLRLKRLGPCARCAIVDVAQGQGKRDNAVYGALVQHRGQAVFGQYYRPMLREGALPSERALEV</sequence>
<dbReference type="GO" id="GO:0030151">
    <property type="term" value="F:molybdenum ion binding"/>
    <property type="evidence" value="ECO:0007669"/>
    <property type="project" value="InterPro"/>
</dbReference>
<dbReference type="Pfam" id="PF03473">
    <property type="entry name" value="MOSC"/>
    <property type="match status" value="1"/>
</dbReference>
<dbReference type="GO" id="GO:0030170">
    <property type="term" value="F:pyridoxal phosphate binding"/>
    <property type="evidence" value="ECO:0007669"/>
    <property type="project" value="InterPro"/>
</dbReference>
<evidence type="ECO:0000313" key="4">
    <source>
        <dbReference type="Proteomes" id="UP000649617"/>
    </source>
</evidence>
<feature type="non-terminal residue" evidence="3">
    <location>
        <position position="1"/>
    </location>
</feature>
<dbReference type="SUPFAM" id="SSF50985">
    <property type="entry name" value="RCC1/BLIP-II"/>
    <property type="match status" value="1"/>
</dbReference>
<reference evidence="3" key="1">
    <citation type="submission" date="2021-02" db="EMBL/GenBank/DDBJ databases">
        <authorList>
            <person name="Dougan E. K."/>
            <person name="Rhodes N."/>
            <person name="Thang M."/>
            <person name="Chan C."/>
        </authorList>
    </citation>
    <scope>NUCLEOTIDE SEQUENCE</scope>
</reference>
<dbReference type="AlphaFoldDB" id="A0A812TAD8"/>
<dbReference type="PROSITE" id="PS51340">
    <property type="entry name" value="MOSC"/>
    <property type="match status" value="1"/>
</dbReference>
<feature type="domain" description="MOSC" evidence="2">
    <location>
        <begin position="201"/>
        <end position="344"/>
    </location>
</feature>
<dbReference type="Proteomes" id="UP000649617">
    <property type="component" value="Unassembled WGS sequence"/>
</dbReference>
<dbReference type="SUPFAM" id="SSF50800">
    <property type="entry name" value="PK beta-barrel domain-like"/>
    <property type="match status" value="1"/>
</dbReference>
<gene>
    <name evidence="3" type="primary">MTARC1</name>
    <name evidence="3" type="ORF">SPIL2461_LOCUS13536</name>
</gene>
<keyword evidence="1" id="KW-0677">Repeat</keyword>
<dbReference type="InterPro" id="IPR011037">
    <property type="entry name" value="Pyrv_Knase-like_insert_dom_sf"/>
</dbReference>
<evidence type="ECO:0000259" key="2">
    <source>
        <dbReference type="PROSITE" id="PS51340"/>
    </source>
</evidence>
<dbReference type="EMBL" id="CAJNIZ010029680">
    <property type="protein sequence ID" value="CAE7517959.1"/>
    <property type="molecule type" value="Genomic_DNA"/>
</dbReference>
<accession>A0A812TAD8</accession>
<feature type="non-terminal residue" evidence="3">
    <location>
        <position position="344"/>
    </location>
</feature>
<dbReference type="OrthoDB" id="406819at2759"/>
<dbReference type="Gene3D" id="2.130.10.30">
    <property type="entry name" value="Regulator of chromosome condensation 1/beta-lactamase-inhibitor protein II"/>
    <property type="match status" value="1"/>
</dbReference>